<evidence type="ECO:0000256" key="4">
    <source>
        <dbReference type="SAM" id="MobiDB-lite"/>
    </source>
</evidence>
<reference evidence="6 7" key="1">
    <citation type="submission" date="2023-11" db="EMBL/GenBank/DDBJ databases">
        <title>An acidophilic fungus is an integral part of prey digestion in a carnivorous sundew plant.</title>
        <authorList>
            <person name="Tsai I.J."/>
        </authorList>
    </citation>
    <scope>NUCLEOTIDE SEQUENCE [LARGE SCALE GENOMIC DNA]</scope>
    <source>
        <strain evidence="6">169a</strain>
    </source>
</reference>
<protein>
    <recommendedName>
        <fullName evidence="5">PAC domain-containing protein</fullName>
    </recommendedName>
</protein>
<dbReference type="Proteomes" id="UP001303373">
    <property type="component" value="Chromosome 5"/>
</dbReference>
<keyword evidence="7" id="KW-1185">Reference proteome</keyword>
<dbReference type="InterPro" id="IPR000700">
    <property type="entry name" value="PAS-assoc_C"/>
</dbReference>
<gene>
    <name evidence="6" type="ORF">R9X50_00411800</name>
</gene>
<dbReference type="PANTHER" id="PTHR47429">
    <property type="entry name" value="PROTEIN TWIN LOV 1"/>
    <property type="match status" value="1"/>
</dbReference>
<name>A0AAQ3M5K1_9PEZI</name>
<feature type="compositionally biased region" description="Basic and acidic residues" evidence="4">
    <location>
        <begin position="24"/>
        <end position="35"/>
    </location>
</feature>
<dbReference type="Gene3D" id="3.30.450.20">
    <property type="entry name" value="PAS domain"/>
    <property type="match status" value="1"/>
</dbReference>
<feature type="region of interest" description="Disordered" evidence="4">
    <location>
        <begin position="1"/>
        <end position="152"/>
    </location>
</feature>
<evidence type="ECO:0000313" key="7">
    <source>
        <dbReference type="Proteomes" id="UP001303373"/>
    </source>
</evidence>
<dbReference type="GO" id="GO:0005634">
    <property type="term" value="C:nucleus"/>
    <property type="evidence" value="ECO:0007669"/>
    <property type="project" value="TreeGrafter"/>
</dbReference>
<dbReference type="PROSITE" id="PS50113">
    <property type="entry name" value="PAC"/>
    <property type="match status" value="1"/>
</dbReference>
<organism evidence="6 7">
    <name type="scientific">Acrodontium crateriforme</name>
    <dbReference type="NCBI Taxonomy" id="150365"/>
    <lineage>
        <taxon>Eukaryota</taxon>
        <taxon>Fungi</taxon>
        <taxon>Dikarya</taxon>
        <taxon>Ascomycota</taxon>
        <taxon>Pezizomycotina</taxon>
        <taxon>Dothideomycetes</taxon>
        <taxon>Dothideomycetidae</taxon>
        <taxon>Mycosphaerellales</taxon>
        <taxon>Teratosphaeriaceae</taxon>
        <taxon>Acrodontium</taxon>
    </lineage>
</organism>
<feature type="domain" description="PAC" evidence="5">
    <location>
        <begin position="435"/>
        <end position="488"/>
    </location>
</feature>
<keyword evidence="1" id="KW-0285">Flavoprotein</keyword>
<feature type="compositionally biased region" description="Basic and acidic residues" evidence="4">
    <location>
        <begin position="45"/>
        <end position="56"/>
    </location>
</feature>
<dbReference type="EMBL" id="CP138584">
    <property type="protein sequence ID" value="WPH01280.1"/>
    <property type="molecule type" value="Genomic_DNA"/>
</dbReference>
<proteinExistence type="predicted"/>
<evidence type="ECO:0000256" key="1">
    <source>
        <dbReference type="ARBA" id="ARBA00022630"/>
    </source>
</evidence>
<dbReference type="PANTHER" id="PTHR47429:SF9">
    <property type="entry name" value="PAS DOMAIN-CONTAINING PROTEIN"/>
    <property type="match status" value="1"/>
</dbReference>
<dbReference type="SMART" id="SM00086">
    <property type="entry name" value="PAC"/>
    <property type="match status" value="1"/>
</dbReference>
<evidence type="ECO:0000259" key="5">
    <source>
        <dbReference type="PROSITE" id="PS50113"/>
    </source>
</evidence>
<dbReference type="SUPFAM" id="SSF55785">
    <property type="entry name" value="PYP-like sensor domain (PAS domain)"/>
    <property type="match status" value="1"/>
</dbReference>
<sequence>MSRLTFRRTPKTESTQQVSASRSLRRDASRSELRAFHLRSSSPVRKQDDKKPEIEMQPKVPGGSISSDDRATPNSTIKGVRFATPRPPTDSEPPSEYEYRSPLAKQLLVAREEPRINPRNFSTPDPIRTFAPKVSPPKQEAEHHDGGSEPSIDMQSSFMLDASPMVGGDHRKESSNMDSWEEMENVISEALPPLQAQQLDGVDEQPWNALKEDDPASFDLVPPLEFPDEIGRYKLEIRSEQLFGTDHLQAIFNDAKLLQEFTGFLNSHRPNSMPVLDYYLNAIKAIRTLNYANELLRTLKPVSQQIFSTKVPSPVHHVELEERASQAFAVLVQDHLSAYVAHRWAQTVRVQIDKRIRGTLAPHLREASEGLAEVFCLTDPSRLDNPIIFSSDSLSTVTQYGLNYIVGRNCRFLQGPKTSRYAVQRLSEACRTGKEITEIILNYRRDGSPFMNMLTMAPLFDGQGRLKYFLGSQIDVSGLAKQCTGLEGLMKIVERAQTEEDRQETSENKDALESLCEMFNTTDLQKIRRKGGRMYREYAEDLVQNRQAPGLMGRVVLTDPSQDVLDDEELTSVPETPLPSTSLAPASVKVETIFPYWLLVRPAPNHRIIFSSRSLRVPGLVQSEFFDRIGGSSRVRDNLQEAMAEGRGVTAKIRWLTRPTSDSSEMNAGRPRWVHCTPLFDHQRSVGVWMVILVDDEAVPRSDTPRRHYHPAPAVSQNISNGHVHGVPF</sequence>
<keyword evidence="2" id="KW-0288">FMN</keyword>
<dbReference type="InterPro" id="IPR000014">
    <property type="entry name" value="PAS"/>
</dbReference>
<keyword evidence="3" id="KW-0157">Chromophore</keyword>
<dbReference type="InterPro" id="IPR001610">
    <property type="entry name" value="PAC"/>
</dbReference>
<dbReference type="Pfam" id="PF13426">
    <property type="entry name" value="PAS_9"/>
    <property type="match status" value="1"/>
</dbReference>
<dbReference type="InterPro" id="IPR035965">
    <property type="entry name" value="PAS-like_dom_sf"/>
</dbReference>
<evidence type="ECO:0000313" key="6">
    <source>
        <dbReference type="EMBL" id="WPH01280.1"/>
    </source>
</evidence>
<accession>A0AAQ3M5K1</accession>
<evidence type="ECO:0000256" key="3">
    <source>
        <dbReference type="ARBA" id="ARBA00022991"/>
    </source>
</evidence>
<dbReference type="AlphaFoldDB" id="A0AAQ3M5K1"/>
<evidence type="ECO:0000256" key="2">
    <source>
        <dbReference type="ARBA" id="ARBA00022643"/>
    </source>
</evidence>